<dbReference type="OrthoDB" id="6925984at2"/>
<evidence type="ECO:0000259" key="2">
    <source>
        <dbReference type="Pfam" id="PF01266"/>
    </source>
</evidence>
<name>A0A502G782_9GAMM</name>
<dbReference type="Gene3D" id="3.50.50.60">
    <property type="entry name" value="FAD/NAD(P)-binding domain"/>
    <property type="match status" value="1"/>
</dbReference>
<protein>
    <submittedName>
        <fullName evidence="3">FAD-binding oxidoreductase</fullName>
    </submittedName>
</protein>
<dbReference type="GO" id="GO:0005737">
    <property type="term" value="C:cytoplasm"/>
    <property type="evidence" value="ECO:0007669"/>
    <property type="project" value="TreeGrafter"/>
</dbReference>
<evidence type="ECO:0000256" key="1">
    <source>
        <dbReference type="ARBA" id="ARBA00023002"/>
    </source>
</evidence>
<dbReference type="InterPro" id="IPR036188">
    <property type="entry name" value="FAD/NAD-bd_sf"/>
</dbReference>
<dbReference type="Proteomes" id="UP000317663">
    <property type="component" value="Unassembled WGS sequence"/>
</dbReference>
<reference evidence="3 4" key="1">
    <citation type="journal article" date="2019" name="Environ. Microbiol.">
        <title>Species interactions and distinct microbial communities in high Arctic permafrost affected cryosols are associated with the CH4 and CO2 gas fluxes.</title>
        <authorList>
            <person name="Altshuler I."/>
            <person name="Hamel J."/>
            <person name="Turney S."/>
            <person name="Magnuson E."/>
            <person name="Levesque R."/>
            <person name="Greer C."/>
            <person name="Whyte L.G."/>
        </authorList>
    </citation>
    <scope>NUCLEOTIDE SEQUENCE [LARGE SCALE GENOMIC DNA]</scope>
    <source>
        <strain evidence="3 4">E4</strain>
    </source>
</reference>
<evidence type="ECO:0000313" key="3">
    <source>
        <dbReference type="EMBL" id="TPG57624.1"/>
    </source>
</evidence>
<proteinExistence type="predicted"/>
<dbReference type="GO" id="GO:0016491">
    <property type="term" value="F:oxidoreductase activity"/>
    <property type="evidence" value="ECO:0007669"/>
    <property type="project" value="UniProtKB-KW"/>
</dbReference>
<dbReference type="SUPFAM" id="SSF51905">
    <property type="entry name" value="FAD/NAD(P)-binding domain"/>
    <property type="match status" value="1"/>
</dbReference>
<organism evidence="3 4">
    <name type="scientific">Ewingella americana</name>
    <dbReference type="NCBI Taxonomy" id="41202"/>
    <lineage>
        <taxon>Bacteria</taxon>
        <taxon>Pseudomonadati</taxon>
        <taxon>Pseudomonadota</taxon>
        <taxon>Gammaproteobacteria</taxon>
        <taxon>Enterobacterales</taxon>
        <taxon>Yersiniaceae</taxon>
        <taxon>Ewingella</taxon>
    </lineage>
</organism>
<sequence length="438" mass="48540">MSGSIRSLPAVDGSAHVDSYYASNANDHQPWPELTDNIQCDVCIVGAGFTGLSSALFLTEAGYDVVVLESARVGWGASGRNGGQVVNSYSRDIDVIEDRYGRQTADMLGSMMFEGANIIRQRIDQYAIDCDYRPGCIFAALSRKQFNQLRQQQTLWNRYGHTELTLLDESGIRREIATERYVGGLLDKNGGHIHPLNLALGEAEAIRRHGGRIFERSAVTHIDYGDPARVHTATGSVKAKYVILAGNAYLSHALAPRLSRLSMPCGSQIVTTEPLSEDMALSLLPNNYCVEDCNYLLDYFRITADNRLLYGGGVTYGGKKPPSIDAIILPKLYRTFPQLKGVQIDYRWSGNFLLTLSRMPQFGRLENNIYYMQGDSGHGVTLTHLAGKLITEMLRGDAERFDAFAKLPHMPFFGGRNLQVPFTMLGAAYYSLRDRLGV</sequence>
<dbReference type="InterPro" id="IPR006076">
    <property type="entry name" value="FAD-dep_OxRdtase"/>
</dbReference>
<comment type="caution">
    <text evidence="3">The sequence shown here is derived from an EMBL/GenBank/DDBJ whole genome shotgun (WGS) entry which is preliminary data.</text>
</comment>
<keyword evidence="1" id="KW-0560">Oxidoreductase</keyword>
<dbReference type="RefSeq" id="WP_140474655.1">
    <property type="nucleotide sequence ID" value="NZ_RCZD01000013.1"/>
</dbReference>
<dbReference type="EMBL" id="RCZD01000013">
    <property type="protein sequence ID" value="TPG57624.1"/>
    <property type="molecule type" value="Genomic_DNA"/>
</dbReference>
<dbReference type="Pfam" id="PF01266">
    <property type="entry name" value="DAO"/>
    <property type="match status" value="1"/>
</dbReference>
<accession>A0A502G782</accession>
<dbReference type="AlphaFoldDB" id="A0A502G782"/>
<dbReference type="Gene3D" id="3.30.9.10">
    <property type="entry name" value="D-Amino Acid Oxidase, subunit A, domain 2"/>
    <property type="match status" value="1"/>
</dbReference>
<dbReference type="PANTHER" id="PTHR13847:SF275">
    <property type="entry name" value="GAMMA-GLUTAMYLPUTRESCINE OXIDOREDUCTASE"/>
    <property type="match status" value="1"/>
</dbReference>
<gene>
    <name evidence="3" type="ORF">EAH77_20630</name>
</gene>
<dbReference type="PANTHER" id="PTHR13847">
    <property type="entry name" value="SARCOSINE DEHYDROGENASE-RELATED"/>
    <property type="match status" value="1"/>
</dbReference>
<keyword evidence="4" id="KW-1185">Reference proteome</keyword>
<feature type="domain" description="FAD dependent oxidoreductase" evidence="2">
    <location>
        <begin position="41"/>
        <end position="393"/>
    </location>
</feature>
<evidence type="ECO:0000313" key="4">
    <source>
        <dbReference type="Proteomes" id="UP000317663"/>
    </source>
</evidence>